<dbReference type="Pfam" id="PF04828">
    <property type="entry name" value="GFA"/>
    <property type="match status" value="1"/>
</dbReference>
<keyword evidence="3" id="KW-0862">Zinc</keyword>
<dbReference type="InterPro" id="IPR006913">
    <property type="entry name" value="CENP-V/GFA"/>
</dbReference>
<dbReference type="PROSITE" id="PS51891">
    <property type="entry name" value="CENP_V_GFA"/>
    <property type="match status" value="1"/>
</dbReference>
<dbReference type="InterPro" id="IPR011057">
    <property type="entry name" value="Mss4-like_sf"/>
</dbReference>
<dbReference type="AlphaFoldDB" id="A0A1I4AGB2"/>
<comment type="similarity">
    <text evidence="1">Belongs to the Gfa family.</text>
</comment>
<evidence type="ECO:0000256" key="4">
    <source>
        <dbReference type="ARBA" id="ARBA00023239"/>
    </source>
</evidence>
<dbReference type="Gene3D" id="3.90.1590.10">
    <property type="entry name" value="glutathione-dependent formaldehyde- activating enzyme (gfa)"/>
    <property type="match status" value="1"/>
</dbReference>
<dbReference type="Proteomes" id="UP000198755">
    <property type="component" value="Unassembled WGS sequence"/>
</dbReference>
<organism evidence="6 7">
    <name type="scientific">Methylocapsa palsarum</name>
    <dbReference type="NCBI Taxonomy" id="1612308"/>
    <lineage>
        <taxon>Bacteria</taxon>
        <taxon>Pseudomonadati</taxon>
        <taxon>Pseudomonadota</taxon>
        <taxon>Alphaproteobacteria</taxon>
        <taxon>Hyphomicrobiales</taxon>
        <taxon>Beijerinckiaceae</taxon>
        <taxon>Methylocapsa</taxon>
    </lineage>
</organism>
<keyword evidence="7" id="KW-1185">Reference proteome</keyword>
<dbReference type="PANTHER" id="PTHR33337:SF40">
    <property type="entry name" value="CENP-V_GFA DOMAIN-CONTAINING PROTEIN-RELATED"/>
    <property type="match status" value="1"/>
</dbReference>
<dbReference type="EMBL" id="FOSN01000010">
    <property type="protein sequence ID" value="SFK55200.1"/>
    <property type="molecule type" value="Genomic_DNA"/>
</dbReference>
<evidence type="ECO:0000256" key="1">
    <source>
        <dbReference type="ARBA" id="ARBA00005495"/>
    </source>
</evidence>
<reference evidence="6 7" key="1">
    <citation type="submission" date="2016-10" db="EMBL/GenBank/DDBJ databases">
        <authorList>
            <person name="de Groot N.N."/>
        </authorList>
    </citation>
    <scope>NUCLEOTIDE SEQUENCE [LARGE SCALE GENOMIC DNA]</scope>
    <source>
        <strain evidence="6 7">NE2</strain>
    </source>
</reference>
<protein>
    <submittedName>
        <fullName evidence="6">Glutathione-dependent formaldehyde-activating enzyme</fullName>
    </submittedName>
</protein>
<dbReference type="PANTHER" id="PTHR33337">
    <property type="entry name" value="GFA DOMAIN-CONTAINING PROTEIN"/>
    <property type="match status" value="1"/>
</dbReference>
<evidence type="ECO:0000256" key="2">
    <source>
        <dbReference type="ARBA" id="ARBA00022723"/>
    </source>
</evidence>
<accession>A0A1I4AGB2</accession>
<name>A0A1I4AGB2_9HYPH</name>
<sequence>MSETTQGACFCGAIEISASGAPKAQGYCHCRSCRSWSASPVNAFTLWPAEAVKVSKGAEHVATYARRNEAIAIIAESAAAIS</sequence>
<gene>
    <name evidence="6" type="ORF">SAMN05444581_11070</name>
</gene>
<evidence type="ECO:0000313" key="6">
    <source>
        <dbReference type="EMBL" id="SFK55200.1"/>
    </source>
</evidence>
<feature type="domain" description="CENP-V/GFA" evidence="5">
    <location>
        <begin position="5"/>
        <end position="82"/>
    </location>
</feature>
<dbReference type="SUPFAM" id="SSF51316">
    <property type="entry name" value="Mss4-like"/>
    <property type="match status" value="1"/>
</dbReference>
<dbReference type="STRING" id="1612308.SAMN05444581_11070"/>
<keyword evidence="2" id="KW-0479">Metal-binding</keyword>
<evidence type="ECO:0000259" key="5">
    <source>
        <dbReference type="PROSITE" id="PS51891"/>
    </source>
</evidence>
<dbReference type="GO" id="GO:0016846">
    <property type="term" value="F:carbon-sulfur lyase activity"/>
    <property type="evidence" value="ECO:0007669"/>
    <property type="project" value="InterPro"/>
</dbReference>
<evidence type="ECO:0000313" key="7">
    <source>
        <dbReference type="Proteomes" id="UP000198755"/>
    </source>
</evidence>
<evidence type="ECO:0000256" key="3">
    <source>
        <dbReference type="ARBA" id="ARBA00022833"/>
    </source>
</evidence>
<keyword evidence="4" id="KW-0456">Lyase</keyword>
<proteinExistence type="inferred from homology"/>
<dbReference type="GO" id="GO:0046872">
    <property type="term" value="F:metal ion binding"/>
    <property type="evidence" value="ECO:0007669"/>
    <property type="project" value="UniProtKB-KW"/>
</dbReference>